<dbReference type="RefSeq" id="WP_235598265.1">
    <property type="nucleotide sequence ID" value="NZ_JARMRX010000009.1"/>
</dbReference>
<dbReference type="GO" id="GO:0008170">
    <property type="term" value="F:N-methyltransferase activity"/>
    <property type="evidence" value="ECO:0007669"/>
    <property type="project" value="InterPro"/>
</dbReference>
<dbReference type="GO" id="GO:0009007">
    <property type="term" value="F:site-specific DNA-methyltransferase (adenine-specific) activity"/>
    <property type="evidence" value="ECO:0007669"/>
    <property type="project" value="UniProtKB-EC"/>
</dbReference>
<feature type="domain" description="DNA methylase N-4/N-6" evidence="6">
    <location>
        <begin position="77"/>
        <end position="332"/>
    </location>
</feature>
<accession>A0A150LFB6</accession>
<dbReference type="PRINTS" id="PR00506">
    <property type="entry name" value="D21N6MTFRASE"/>
</dbReference>
<evidence type="ECO:0000313" key="8">
    <source>
        <dbReference type="Proteomes" id="UP000075666"/>
    </source>
</evidence>
<evidence type="ECO:0000256" key="2">
    <source>
        <dbReference type="ARBA" id="ARBA00022603"/>
    </source>
</evidence>
<sequence length="578" mass="67102">MSTYEQEVNVEQHEFEPIKGYPMLNWKGKRPFRSTQYYPAQLKETHGEVTDGWINKIFWGDNLQVMSHLLKEYRGKIKLIYIDPPFDSKAEYKKKIKLKGKQISNDLNAFEEVQYTDMWTNDEYLQFMYERLILIRELLSEDGSLYLHCDWHKSHYLRCICDEIFGAQNFRNEIVWSYFGFKRSTTRKFPQKHDILLSYVKSEEYIWNVQYQPHSEEYIKRFKKDENGRLYRDDVNPTGGGSRVIYLDEVPGDIIDSVWNDIPPVNPVAKERQNYPTQKPEKLLERIINASTNLGDIVFDCFMGSGTAQAVSLKNGRKFIGSDINLGAVQTTTKRLTKILAANEKSVPGFEVYNVNNYDIFRNPVQAKELLIEALEVQPIHNNSIYDGEKDGRMVKIMPVNRIASRADLNELITNFDYKSFEKRQIENPNQPVERLLLVCMGHEPDLAAALEQEVGYKLDIEVVDILRDKSNLEFKRDSEAEVIVDSGNLIIKNFYPMSLLQKLSIMKENVEDWKELVESVMIDWNYDGAVLEPTVVDIPEKNELVSGIYKIPEDAGTIRVKITDLLSESFEVSIDNG</sequence>
<evidence type="ECO:0000259" key="6">
    <source>
        <dbReference type="Pfam" id="PF01555"/>
    </source>
</evidence>
<dbReference type="REBASE" id="149582">
    <property type="entry name" value="M.Bco4102ORF113P"/>
</dbReference>
<dbReference type="AlphaFoldDB" id="A0A150LFB6"/>
<dbReference type="GO" id="GO:0009307">
    <property type="term" value="P:DNA restriction-modification system"/>
    <property type="evidence" value="ECO:0007669"/>
    <property type="project" value="UniProtKB-KW"/>
</dbReference>
<dbReference type="GO" id="GO:0003677">
    <property type="term" value="F:DNA binding"/>
    <property type="evidence" value="ECO:0007669"/>
    <property type="project" value="InterPro"/>
</dbReference>
<organism evidence="7 8">
    <name type="scientific">Heyndrickxia sporothermodurans</name>
    <dbReference type="NCBI Taxonomy" id="46224"/>
    <lineage>
        <taxon>Bacteria</taxon>
        <taxon>Bacillati</taxon>
        <taxon>Bacillota</taxon>
        <taxon>Bacilli</taxon>
        <taxon>Bacillales</taxon>
        <taxon>Bacillaceae</taxon>
        <taxon>Heyndrickxia</taxon>
    </lineage>
</organism>
<keyword evidence="4" id="KW-0949">S-adenosyl-L-methionine</keyword>
<evidence type="ECO:0000256" key="3">
    <source>
        <dbReference type="ARBA" id="ARBA00022679"/>
    </source>
</evidence>
<dbReference type="InterPro" id="IPR002295">
    <property type="entry name" value="N4/N6-MTase_EcoPI_Mod-like"/>
</dbReference>
<dbReference type="STRING" id="46224.B4102_0113"/>
<dbReference type="PROSITE" id="PS00092">
    <property type="entry name" value="N6_MTASE"/>
    <property type="match status" value="1"/>
</dbReference>
<dbReference type="PATRIC" id="fig|46224.3.peg.467"/>
<gene>
    <name evidence="7" type="ORF">B4102_0113</name>
</gene>
<dbReference type="Gene3D" id="3.40.50.150">
    <property type="entry name" value="Vaccinia Virus protein VP39"/>
    <property type="match status" value="1"/>
</dbReference>
<dbReference type="Proteomes" id="UP000075666">
    <property type="component" value="Unassembled WGS sequence"/>
</dbReference>
<evidence type="ECO:0000256" key="4">
    <source>
        <dbReference type="ARBA" id="ARBA00022691"/>
    </source>
</evidence>
<dbReference type="GO" id="GO:0032259">
    <property type="term" value="P:methylation"/>
    <property type="evidence" value="ECO:0007669"/>
    <property type="project" value="UniProtKB-KW"/>
</dbReference>
<comment type="caution">
    <text evidence="7">The sequence shown here is derived from an EMBL/GenBank/DDBJ whole genome shotgun (WGS) entry which is preliminary data.</text>
</comment>
<evidence type="ECO:0000256" key="1">
    <source>
        <dbReference type="ARBA" id="ARBA00006594"/>
    </source>
</evidence>
<name>A0A150LFB6_9BACI</name>
<evidence type="ECO:0000313" key="7">
    <source>
        <dbReference type="EMBL" id="KYD11053.1"/>
    </source>
</evidence>
<dbReference type="InterPro" id="IPR029063">
    <property type="entry name" value="SAM-dependent_MTases_sf"/>
</dbReference>
<keyword evidence="3 7" id="KW-0808">Transferase</keyword>
<proteinExistence type="inferred from homology"/>
<protein>
    <submittedName>
        <fullName evidence="7">Type III restriction-modification system methylation subunit</fullName>
        <ecNumber evidence="7">2.1.1.72</ecNumber>
    </submittedName>
</protein>
<keyword evidence="5" id="KW-0680">Restriction system</keyword>
<dbReference type="Pfam" id="PF01555">
    <property type="entry name" value="N6_N4_Mtase"/>
    <property type="match status" value="1"/>
</dbReference>
<dbReference type="SUPFAM" id="SSF53335">
    <property type="entry name" value="S-adenosyl-L-methionine-dependent methyltransferases"/>
    <property type="match status" value="1"/>
</dbReference>
<dbReference type="EC" id="2.1.1.72" evidence="7"/>
<keyword evidence="2 7" id="KW-0489">Methyltransferase</keyword>
<keyword evidence="8" id="KW-1185">Reference proteome</keyword>
<dbReference type="InterPro" id="IPR002941">
    <property type="entry name" value="DNA_methylase_N4/N6"/>
</dbReference>
<comment type="similarity">
    <text evidence="1">Belongs to the N(4)/N(6)-methyltransferase family.</text>
</comment>
<dbReference type="EMBL" id="LQYN01000010">
    <property type="protein sequence ID" value="KYD11053.1"/>
    <property type="molecule type" value="Genomic_DNA"/>
</dbReference>
<dbReference type="InterPro" id="IPR002052">
    <property type="entry name" value="DNA_methylase_N6_adenine_CS"/>
</dbReference>
<reference evidence="7 8" key="1">
    <citation type="submission" date="2016-01" db="EMBL/GenBank/DDBJ databases">
        <title>Genome Sequences of Twelve Sporeforming Bacillus Species Isolated from Foods.</title>
        <authorList>
            <person name="Berendsen E.M."/>
            <person name="Wells-Bennik M.H."/>
            <person name="Krawcyk A.O."/>
            <person name="De Jong A."/>
            <person name="Holsappel S."/>
            <person name="Eijlander R.T."/>
            <person name="Kuipers O.P."/>
        </authorList>
    </citation>
    <scope>NUCLEOTIDE SEQUENCE [LARGE SCALE GENOMIC DNA]</scope>
    <source>
        <strain evidence="7 8">B4102</strain>
    </source>
</reference>
<evidence type="ECO:0000256" key="5">
    <source>
        <dbReference type="ARBA" id="ARBA00022747"/>
    </source>
</evidence>